<evidence type="ECO:0000313" key="5">
    <source>
        <dbReference type="EMBL" id="MCC2745600.1"/>
    </source>
</evidence>
<evidence type="ECO:0000313" key="15">
    <source>
        <dbReference type="EMBL" id="RHD97608.1"/>
    </source>
</evidence>
<evidence type="ECO:0000313" key="22">
    <source>
        <dbReference type="Proteomes" id="UP000260970"/>
    </source>
</evidence>
<reference evidence="8" key="9">
    <citation type="submission" date="2020-02" db="EMBL/GenBank/DDBJ databases">
        <authorList>
            <person name="Littmann E."/>
            <person name="Sorbara M."/>
        </authorList>
    </citation>
    <scope>NUCLEOTIDE SEQUENCE</scope>
    <source>
        <strain evidence="8">MSK.16.45</strain>
    </source>
</reference>
<evidence type="ECO:0000313" key="17">
    <source>
        <dbReference type="EMBL" id="TYL60235.1"/>
    </source>
</evidence>
<reference evidence="21 22" key="4">
    <citation type="submission" date="2018-08" db="EMBL/GenBank/DDBJ databases">
        <title>A genome reference for cultivated species of the human gut microbiota.</title>
        <authorList>
            <person name="Zou Y."/>
            <person name="Xue W."/>
            <person name="Luo G."/>
        </authorList>
    </citation>
    <scope>NUCLEOTIDE SEQUENCE [LARGE SCALE GENOMIC DNA]</scope>
    <source>
        <strain evidence="13 27">AF12-8</strain>
        <strain evidence="12 25">AF18-16LB</strain>
        <strain evidence="16 23">AF38-24</strain>
        <strain evidence="15 26">AM30-13AC</strain>
        <strain evidence="14 24">AM47-6BH</strain>
        <strain evidence="11 22">OM05-6AA</strain>
        <strain evidence="10 21">OM08-12AT</strain>
    </source>
</reference>
<dbReference type="InterPro" id="IPR036707">
    <property type="entry name" value="MinE_sf"/>
</dbReference>
<proteinExistence type="inferred from homology"/>
<dbReference type="Proteomes" id="UP000095673">
    <property type="component" value="Unassembled WGS sequence"/>
</dbReference>
<reference evidence="6" key="11">
    <citation type="submission" date="2023-01" db="EMBL/GenBank/DDBJ databases">
        <title>Human gut microbiome strain richness.</title>
        <authorList>
            <person name="Chen-Liaw A."/>
        </authorList>
    </citation>
    <scope>NUCLEOTIDE SEQUENCE</scope>
    <source>
        <strain evidence="6">1001283st1_D2_1001283B150209_150212</strain>
    </source>
</reference>
<dbReference type="EMBL" id="WKQP01000001">
    <property type="protein sequence ID" value="MSC58929.1"/>
    <property type="molecule type" value="Genomic_DNA"/>
</dbReference>
<reference evidence="17 28" key="7">
    <citation type="submission" date="2019-09" db="EMBL/GenBank/DDBJ databases">
        <title>Strain-level analysis of Eubacterium rectale using genomes from metagenomes.</title>
        <authorList>
            <person name="Karcher N."/>
            <person name="Segata N."/>
        </authorList>
    </citation>
    <scope>NUCLEOTIDE SEQUENCE [LARGE SCALE GENOMIC DNA]</scope>
    <source>
        <strain evidence="17 28">L2-21</strain>
    </source>
</reference>
<keyword evidence="18" id="KW-1185">Reference proteome</keyword>
<evidence type="ECO:0000313" key="26">
    <source>
        <dbReference type="Proteomes" id="UP000284835"/>
    </source>
</evidence>
<dbReference type="EMBL" id="QSES01000001">
    <property type="protein sequence ID" value="RGZ95775.1"/>
    <property type="molecule type" value="Genomic_DNA"/>
</dbReference>
<evidence type="ECO:0000313" key="6">
    <source>
        <dbReference type="EMBL" id="MDB8016788.1"/>
    </source>
</evidence>
<evidence type="ECO:0000313" key="19">
    <source>
        <dbReference type="Proteomes" id="UP000095673"/>
    </source>
</evidence>
<dbReference type="Proteomes" id="UP000284296">
    <property type="component" value="Unassembled WGS sequence"/>
</dbReference>
<dbReference type="EMBL" id="QSUG01000001">
    <property type="protein sequence ID" value="RGN26473.1"/>
    <property type="molecule type" value="Genomic_DNA"/>
</dbReference>
<sequence>MMHKFSKTGEYAKKRLKIALAEDRSTISASDNMTQIKKEIKSVIQRHMNINDEAYEVRIIMRDKKSINNL</sequence>
<dbReference type="Proteomes" id="UP000283721">
    <property type="component" value="Unassembled WGS sequence"/>
</dbReference>
<dbReference type="Proteomes" id="UP000284835">
    <property type="component" value="Unassembled WGS sequence"/>
</dbReference>
<dbReference type="Proteomes" id="UP001212823">
    <property type="component" value="Unassembled WGS sequence"/>
</dbReference>
<dbReference type="EMBL" id="QSAE01000001">
    <property type="protein sequence ID" value="RGW41720.1"/>
    <property type="molecule type" value="Genomic_DNA"/>
</dbReference>
<evidence type="ECO:0000313" key="14">
    <source>
        <dbReference type="EMBL" id="RGZ95775.1"/>
    </source>
</evidence>
<dbReference type="EMBL" id="QRXG01000011">
    <property type="protein sequence ID" value="RGT81293.1"/>
    <property type="molecule type" value="Genomic_DNA"/>
</dbReference>
<reference evidence="8" key="8">
    <citation type="journal article" date="2020" name="Cell Host Microbe">
        <title>Functional and Genomic Variation between Human-Derived Isolates of Lachnospiraceae Reveals Inter- and Intra-Species Diversity.</title>
        <authorList>
            <person name="Sorbara M.T."/>
            <person name="Littmann E.R."/>
            <person name="Fontana E."/>
            <person name="Moody T.U."/>
            <person name="Kohout C.E."/>
            <person name="Gjonbalaj M."/>
            <person name="Eaton V."/>
            <person name="Seok R."/>
            <person name="Leiner I.M."/>
            <person name="Pamer E.G."/>
        </authorList>
    </citation>
    <scope>NUCLEOTIDE SEQUENCE</scope>
    <source>
        <strain evidence="8">MSK.16.45</strain>
    </source>
</reference>
<evidence type="ECO:0000256" key="2">
    <source>
        <dbReference type="ARBA" id="ARBA00025265"/>
    </source>
</evidence>
<reference evidence="3" key="2">
    <citation type="submission" date="2015-05" db="EMBL/GenBank/DDBJ databases">
        <authorList>
            <person name="Wang D.B."/>
            <person name="Wang M."/>
        </authorList>
    </citation>
    <scope>NUCLEOTIDE SEQUENCE [LARGE SCALE GENOMIC DNA]</scope>
    <source>
        <strain evidence="3">T1-815</strain>
    </source>
</reference>
<dbReference type="Proteomes" id="UP000479563">
    <property type="component" value="Unassembled WGS sequence"/>
</dbReference>
<evidence type="ECO:0000313" key="27">
    <source>
        <dbReference type="Proteomes" id="UP000286581"/>
    </source>
</evidence>
<dbReference type="Pfam" id="PF03776">
    <property type="entry name" value="MinE"/>
    <property type="match status" value="1"/>
</dbReference>
<comment type="similarity">
    <text evidence="1">Belongs to the MinE family.</text>
</comment>
<dbReference type="Proteomes" id="UP000260717">
    <property type="component" value="Unassembled WGS sequence"/>
</dbReference>
<evidence type="ECO:0000313" key="25">
    <source>
        <dbReference type="Proteomes" id="UP000284296"/>
    </source>
</evidence>
<organism evidence="3 18">
    <name type="scientific">Agathobacter rectalis</name>
    <dbReference type="NCBI Taxonomy" id="39491"/>
    <lineage>
        <taxon>Bacteria</taxon>
        <taxon>Bacillati</taxon>
        <taxon>Bacillota</taxon>
        <taxon>Clostridia</taxon>
        <taxon>Lachnospirales</taxon>
        <taxon>Lachnospiraceae</taxon>
        <taxon>Agathobacter</taxon>
    </lineage>
</organism>
<dbReference type="EMBL" id="CVRQ01000018">
    <property type="protein sequence ID" value="CRL36669.1"/>
    <property type="molecule type" value="Genomic_DNA"/>
</dbReference>
<dbReference type="GO" id="GO:0051301">
    <property type="term" value="P:cell division"/>
    <property type="evidence" value="ECO:0007669"/>
    <property type="project" value="UniProtKB-KW"/>
</dbReference>
<dbReference type="EMBL" id="VSTG01000001">
    <property type="protein sequence ID" value="TYL60235.1"/>
    <property type="molecule type" value="Genomic_DNA"/>
</dbReference>
<dbReference type="AlphaFoldDB" id="A0A0M6WJ05"/>
<accession>A0A0M6WJ05</accession>
<dbReference type="InterPro" id="IPR005527">
    <property type="entry name" value="MinE"/>
</dbReference>
<reference evidence="17 28" key="6">
    <citation type="submission" date="2019-08" db="EMBL/GenBank/DDBJ databases">
        <authorList>
            <person name="Duncan S."/>
            <person name="Walker A."/>
        </authorList>
    </citation>
    <scope>NUCLEOTIDE SEQUENCE [LARGE SCALE GENOMIC DNA]</scope>
    <source>
        <strain evidence="17 28">L2-21</strain>
    </source>
</reference>
<dbReference type="Proteomes" id="UP000283297">
    <property type="component" value="Unassembled WGS sequence"/>
</dbReference>
<keyword evidence="4" id="KW-0131">Cell cycle</keyword>
<evidence type="ECO:0000313" key="11">
    <source>
        <dbReference type="EMBL" id="RGN26473.1"/>
    </source>
</evidence>
<comment type="function">
    <text evidence="2">Prevents the cell division inhibition by proteins MinC and MinD at internal division sites while permitting inhibition at polar sites. This ensures cell division at the proper site by restricting the formation of a division septum at the midpoint of the long axis of the cell.</text>
</comment>
<dbReference type="EMBL" id="JAJFBX010000001">
    <property type="protein sequence ID" value="MCC2745600.1"/>
    <property type="molecule type" value="Genomic_DNA"/>
</dbReference>
<evidence type="ECO:0000313" key="21">
    <source>
        <dbReference type="Proteomes" id="UP000260717"/>
    </source>
</evidence>
<dbReference type="Proteomes" id="UP001197847">
    <property type="component" value="Unassembled WGS sequence"/>
</dbReference>
<evidence type="ECO:0000313" key="9">
    <source>
        <dbReference type="EMBL" id="PWE84722.1"/>
    </source>
</evidence>
<keyword evidence="4" id="KW-0132">Cell division</keyword>
<dbReference type="EMBL" id="JAAIMP010000002">
    <property type="protein sequence ID" value="NSC76011.1"/>
    <property type="molecule type" value="Genomic_DNA"/>
</dbReference>
<reference evidence="9 20" key="1">
    <citation type="submission" date="2014-09" db="EMBL/GenBank/DDBJ databases">
        <title>Butyrate-producing bacteria isolated from human gut.</title>
        <authorList>
            <person name="Zhang Q."/>
            <person name="Zhao L."/>
        </authorList>
    </citation>
    <scope>NUCLEOTIDE SEQUENCE [LARGE SCALE GENOMIC DNA]</scope>
    <source>
        <strain evidence="9 20">R22</strain>
    </source>
</reference>
<dbReference type="Proteomes" id="UP000049472">
    <property type="component" value="Unassembled WGS sequence"/>
</dbReference>
<evidence type="ECO:0000313" key="23">
    <source>
        <dbReference type="Proteomes" id="UP000283297"/>
    </source>
</evidence>
<reference evidence="7 29" key="5">
    <citation type="journal article" date="2019" name="Nat. Med.">
        <title>A library of human gut bacterial isolates paired with longitudinal multiomics data enables mechanistic microbiome research.</title>
        <authorList>
            <person name="Poyet M."/>
            <person name="Groussin M."/>
            <person name="Gibbons S.M."/>
            <person name="Avila-Pacheco J."/>
            <person name="Jiang X."/>
            <person name="Kearney S.M."/>
            <person name="Perrotta A.R."/>
            <person name="Berdy B."/>
            <person name="Zhao S."/>
            <person name="Lieberman T.D."/>
            <person name="Swanson P.K."/>
            <person name="Smith M."/>
            <person name="Roesemann S."/>
            <person name="Alexander J.E."/>
            <person name="Rich S.A."/>
            <person name="Livny J."/>
            <person name="Vlamakis H."/>
            <person name="Clish C."/>
            <person name="Bullock K."/>
            <person name="Deik A."/>
            <person name="Scott J."/>
            <person name="Pierce K.A."/>
            <person name="Xavier R.J."/>
            <person name="Alm E.J."/>
        </authorList>
    </citation>
    <scope>NUCLEOTIDE SEQUENCE [LARGE SCALE GENOMIC DNA]</scope>
    <source>
        <strain evidence="7 29">BIOML-A11</strain>
    </source>
</reference>
<evidence type="ECO:0000313" key="28">
    <source>
        <dbReference type="Proteomes" id="UP000324325"/>
    </source>
</evidence>
<reference evidence="18" key="3">
    <citation type="submission" date="2015-05" db="EMBL/GenBank/DDBJ databases">
        <authorList>
            <consortium name="Pathogen Informatics"/>
        </authorList>
    </citation>
    <scope>NUCLEOTIDE SEQUENCE [LARGE SCALE GENOMIC DNA]</scope>
    <source>
        <strain evidence="4 19">2789STDY5834968</strain>
        <strain evidence="18">T1-815</strain>
    </source>
</reference>
<dbReference type="GO" id="GO:0032955">
    <property type="term" value="P:regulation of division septum assembly"/>
    <property type="evidence" value="ECO:0007669"/>
    <property type="project" value="InterPro"/>
</dbReference>
<dbReference type="EMBL" id="QSJS01000002">
    <property type="protein sequence ID" value="RHD97608.1"/>
    <property type="molecule type" value="Genomic_DNA"/>
</dbReference>
<dbReference type="Proteomes" id="UP000286581">
    <property type="component" value="Unassembled WGS sequence"/>
</dbReference>
<evidence type="ECO:0000256" key="1">
    <source>
        <dbReference type="ARBA" id="ARBA00008168"/>
    </source>
</evidence>
<dbReference type="Proteomes" id="UP001193756">
    <property type="component" value="Unassembled WGS sequence"/>
</dbReference>
<evidence type="ECO:0000313" key="7">
    <source>
        <dbReference type="EMBL" id="MSC58929.1"/>
    </source>
</evidence>
<evidence type="ECO:0000313" key="24">
    <source>
        <dbReference type="Proteomes" id="UP000283721"/>
    </source>
</evidence>
<evidence type="ECO:0000313" key="4">
    <source>
        <dbReference type="EMBL" id="CUM79518.1"/>
    </source>
</evidence>
<dbReference type="EMBL" id="CYXM01000002">
    <property type="protein sequence ID" value="CUM79518.1"/>
    <property type="molecule type" value="Genomic_DNA"/>
</dbReference>
<name>A0A0M6WJ05_9FIRM</name>
<dbReference type="Proteomes" id="UP000324325">
    <property type="component" value="Unassembled WGS sequence"/>
</dbReference>
<dbReference type="EMBL" id="JAQLYE010000002">
    <property type="protein sequence ID" value="MDB8016788.1"/>
    <property type="molecule type" value="Genomic_DNA"/>
</dbReference>
<dbReference type="Gene3D" id="3.30.1070.10">
    <property type="entry name" value="Cell division topological specificity factor MinE"/>
    <property type="match status" value="1"/>
</dbReference>
<dbReference type="SUPFAM" id="SSF55229">
    <property type="entry name" value="Cell division protein MinE topological specificity domain"/>
    <property type="match status" value="1"/>
</dbReference>
<evidence type="ECO:0000313" key="12">
    <source>
        <dbReference type="EMBL" id="RGT81293.1"/>
    </source>
</evidence>
<evidence type="ECO:0000313" key="16">
    <source>
        <dbReference type="EMBL" id="RHL31003.1"/>
    </source>
</evidence>
<reference evidence="5" key="10">
    <citation type="submission" date="2021-10" db="EMBL/GenBank/DDBJ databases">
        <title>Collection of gut derived symbiotic bacterial strains cultured from healthy donors.</title>
        <authorList>
            <person name="Lin H."/>
            <person name="Littmann E."/>
            <person name="Claire K."/>
            <person name="Pamer E."/>
        </authorList>
    </citation>
    <scope>NUCLEOTIDE SEQUENCE</scope>
    <source>
        <strain evidence="5">MSK.22.92</strain>
    </source>
</reference>
<dbReference type="EMBL" id="JRFS01000002">
    <property type="protein sequence ID" value="PWE84722.1"/>
    <property type="molecule type" value="Genomic_DNA"/>
</dbReference>
<evidence type="ECO:0000313" key="13">
    <source>
        <dbReference type="EMBL" id="RGW41720.1"/>
    </source>
</evidence>
<evidence type="ECO:0000313" key="10">
    <source>
        <dbReference type="EMBL" id="RGM52727.1"/>
    </source>
</evidence>
<dbReference type="EMBL" id="QSTI01000001">
    <property type="protein sequence ID" value="RGM52727.1"/>
    <property type="molecule type" value="Genomic_DNA"/>
</dbReference>
<evidence type="ECO:0000313" key="3">
    <source>
        <dbReference type="EMBL" id="CRL36669.1"/>
    </source>
</evidence>
<evidence type="ECO:0000313" key="8">
    <source>
        <dbReference type="EMBL" id="NSC76011.1"/>
    </source>
</evidence>
<protein>
    <submittedName>
        <fullName evidence="4">Cell division topological specificity factor MinE</fullName>
    </submittedName>
</protein>
<evidence type="ECO:0000313" key="20">
    <source>
        <dbReference type="Proteomes" id="UP000245905"/>
    </source>
</evidence>
<evidence type="ECO:0000313" key="18">
    <source>
        <dbReference type="Proteomes" id="UP000049472"/>
    </source>
</evidence>
<gene>
    <name evidence="16" type="ORF">DW028_00895</name>
    <name evidence="15" type="ORF">DW775_03055</name>
    <name evidence="14" type="ORF">DW967_00940</name>
    <name evidence="13" type="ORF">DWV78_00730</name>
    <name evidence="12" type="ORF">DWX06_07765</name>
    <name evidence="11" type="ORF">DXB72_00655</name>
    <name evidence="10" type="ORF">DXC13_00550</name>
    <name evidence="4" type="ORF">ERS852580_00572</name>
    <name evidence="17" type="ORF">FYL37_01130</name>
    <name evidence="8" type="ORF">G4312_01640</name>
    <name evidence="7" type="ORF">GKE07_01575</name>
    <name evidence="9" type="ORF">LD38_01215</name>
    <name evidence="5" type="ORF">LK487_00890</name>
    <name evidence="6" type="ORF">PNE45_01885</name>
    <name evidence="3" type="ORF">T1815_13871</name>
</gene>
<dbReference type="EMBL" id="QRON01000001">
    <property type="protein sequence ID" value="RHL31003.1"/>
    <property type="molecule type" value="Genomic_DNA"/>
</dbReference>
<evidence type="ECO:0000313" key="29">
    <source>
        <dbReference type="Proteomes" id="UP000479563"/>
    </source>
</evidence>
<dbReference type="RefSeq" id="WP_022293498.1">
    <property type="nucleotide sequence ID" value="NZ_CP100127.1"/>
</dbReference>
<dbReference type="Proteomes" id="UP000260970">
    <property type="component" value="Unassembled WGS sequence"/>
</dbReference>
<dbReference type="Proteomes" id="UP000245905">
    <property type="component" value="Unassembled WGS sequence"/>
</dbReference>